<protein>
    <submittedName>
        <fullName evidence="1">Uncharacterized protein</fullName>
    </submittedName>
</protein>
<evidence type="ECO:0000313" key="2">
    <source>
        <dbReference type="Proteomes" id="UP000814033"/>
    </source>
</evidence>
<dbReference type="EMBL" id="MU276070">
    <property type="protein sequence ID" value="KAI0042357.1"/>
    <property type="molecule type" value="Genomic_DNA"/>
</dbReference>
<reference evidence="1" key="2">
    <citation type="journal article" date="2022" name="New Phytol.">
        <title>Evolutionary transition to the ectomycorrhizal habit in the genomes of a hyperdiverse lineage of mushroom-forming fungi.</title>
        <authorList>
            <person name="Looney B."/>
            <person name="Miyauchi S."/>
            <person name="Morin E."/>
            <person name="Drula E."/>
            <person name="Courty P.E."/>
            <person name="Kohler A."/>
            <person name="Kuo A."/>
            <person name="LaButti K."/>
            <person name="Pangilinan J."/>
            <person name="Lipzen A."/>
            <person name="Riley R."/>
            <person name="Andreopoulos W."/>
            <person name="He G."/>
            <person name="Johnson J."/>
            <person name="Nolan M."/>
            <person name="Tritt A."/>
            <person name="Barry K.W."/>
            <person name="Grigoriev I.V."/>
            <person name="Nagy L.G."/>
            <person name="Hibbett D."/>
            <person name="Henrissat B."/>
            <person name="Matheny P.B."/>
            <person name="Labbe J."/>
            <person name="Martin F.M."/>
        </authorList>
    </citation>
    <scope>NUCLEOTIDE SEQUENCE</scope>
    <source>
        <strain evidence="1">FP105234-sp</strain>
    </source>
</reference>
<reference evidence="1" key="1">
    <citation type="submission" date="2021-02" db="EMBL/GenBank/DDBJ databases">
        <authorList>
            <consortium name="DOE Joint Genome Institute"/>
            <person name="Ahrendt S."/>
            <person name="Looney B.P."/>
            <person name="Miyauchi S."/>
            <person name="Morin E."/>
            <person name="Drula E."/>
            <person name="Courty P.E."/>
            <person name="Chicoki N."/>
            <person name="Fauchery L."/>
            <person name="Kohler A."/>
            <person name="Kuo A."/>
            <person name="Labutti K."/>
            <person name="Pangilinan J."/>
            <person name="Lipzen A."/>
            <person name="Riley R."/>
            <person name="Andreopoulos W."/>
            <person name="He G."/>
            <person name="Johnson J."/>
            <person name="Barry K.W."/>
            <person name="Grigoriev I.V."/>
            <person name="Nagy L."/>
            <person name="Hibbett D."/>
            <person name="Henrissat B."/>
            <person name="Matheny P.B."/>
            <person name="Labbe J."/>
            <person name="Martin F."/>
        </authorList>
    </citation>
    <scope>NUCLEOTIDE SEQUENCE</scope>
    <source>
        <strain evidence="1">FP105234-sp</strain>
    </source>
</reference>
<evidence type="ECO:0000313" key="1">
    <source>
        <dbReference type="EMBL" id="KAI0042357.1"/>
    </source>
</evidence>
<proteinExistence type="predicted"/>
<dbReference type="Proteomes" id="UP000814033">
    <property type="component" value="Unassembled WGS sequence"/>
</dbReference>
<sequence length="512" mass="54949">MNSDVPVAGLPPEILSLVFSILSSIYRPRRRQSKSSDKIKHELGWLKATHVCQRWRTIALRDPALWASNIALPSVLGHRWAAAFVARAQDLPLTVPWCDDVSSYNRGAPSSTPFIGANLARTCAITHLCMHPHRLRALCSPAPLLHTLGLFIYDKASHVPDGLFGGAAGLPALRRLSLLAWEPLPWTPLLLAQLVSVHVVLMKLVTGAELARMLAALGNMPALERLALQLVLQDTDGVPVTLLPALRHLTLAGNTEHVLPLLAHLALPAGVRLSCDVNWSEGADDTLPTLFTAMMTYAHAATISRVDIKLSATPAYERLAEVCAWCNGNTDGAPALTVLFSGWRNVQAVLKSLALTDLEVLAVGGGVPDAAWLDALGGAPRLRRVTVKGGAVPPFCGVFERAPGILPALSTLVVNVHAAALAETVLWKALPRCLAARARAGNVLKELEVVGCDEDEGRARALQEAIPGLAIQWGCDEEDDRNITDLDSSSEEEDEEDEDDASEDIFGSDVST</sequence>
<name>A0ACB8REN8_9AGAM</name>
<keyword evidence="2" id="KW-1185">Reference proteome</keyword>
<comment type="caution">
    <text evidence="1">The sequence shown here is derived from an EMBL/GenBank/DDBJ whole genome shotgun (WGS) entry which is preliminary data.</text>
</comment>
<organism evidence="1 2">
    <name type="scientific">Auriscalpium vulgare</name>
    <dbReference type="NCBI Taxonomy" id="40419"/>
    <lineage>
        <taxon>Eukaryota</taxon>
        <taxon>Fungi</taxon>
        <taxon>Dikarya</taxon>
        <taxon>Basidiomycota</taxon>
        <taxon>Agaricomycotina</taxon>
        <taxon>Agaricomycetes</taxon>
        <taxon>Russulales</taxon>
        <taxon>Auriscalpiaceae</taxon>
        <taxon>Auriscalpium</taxon>
    </lineage>
</organism>
<accession>A0ACB8REN8</accession>
<gene>
    <name evidence="1" type="ORF">FA95DRAFT_1564413</name>
</gene>